<dbReference type="InterPro" id="IPR013328">
    <property type="entry name" value="6PGD_dom2"/>
</dbReference>
<dbReference type="InterPro" id="IPR008927">
    <property type="entry name" value="6-PGluconate_DH-like_C_sf"/>
</dbReference>
<dbReference type="InterPro" id="IPR036291">
    <property type="entry name" value="NAD(P)-bd_dom_sf"/>
</dbReference>
<evidence type="ECO:0000313" key="3">
    <source>
        <dbReference type="Proteomes" id="UP000191554"/>
    </source>
</evidence>
<feature type="domain" description="6-phosphogluconate dehydrogenase NADP-binding" evidence="1">
    <location>
        <begin position="22"/>
        <end position="142"/>
    </location>
</feature>
<dbReference type="RefSeq" id="WP_133051122.1">
    <property type="nucleotide sequence ID" value="NZ_MZGX01000030.1"/>
</dbReference>
<dbReference type="STRING" id="48256.CLHUN_37540"/>
<keyword evidence="3" id="KW-1185">Reference proteome</keyword>
<accession>A0A1V4SFP2</accession>
<dbReference type="Proteomes" id="UP000191554">
    <property type="component" value="Unassembled WGS sequence"/>
</dbReference>
<reference evidence="2 3" key="1">
    <citation type="submission" date="2017-03" db="EMBL/GenBank/DDBJ databases">
        <title>Genome sequence of Clostridium hungatei DSM 14427.</title>
        <authorList>
            <person name="Poehlein A."/>
            <person name="Daniel R."/>
        </authorList>
    </citation>
    <scope>NUCLEOTIDE SEQUENCE [LARGE SCALE GENOMIC DNA]</scope>
    <source>
        <strain evidence="2 3">DSM 14427</strain>
    </source>
</reference>
<evidence type="ECO:0000259" key="1">
    <source>
        <dbReference type="Pfam" id="PF03446"/>
    </source>
</evidence>
<dbReference type="Pfam" id="PF03446">
    <property type="entry name" value="NAD_binding_2"/>
    <property type="match status" value="1"/>
</dbReference>
<dbReference type="EMBL" id="MZGX01000030">
    <property type="protein sequence ID" value="OPX42336.1"/>
    <property type="molecule type" value="Genomic_DNA"/>
</dbReference>
<comment type="caution">
    <text evidence="2">The sequence shown here is derived from an EMBL/GenBank/DDBJ whole genome shotgun (WGS) entry which is preliminary data.</text>
</comment>
<dbReference type="SUPFAM" id="SSF51735">
    <property type="entry name" value="NAD(P)-binding Rossmann-fold domains"/>
    <property type="match status" value="1"/>
</dbReference>
<proteinExistence type="predicted"/>
<gene>
    <name evidence="2" type="ORF">CLHUN_37540</name>
</gene>
<dbReference type="Gene3D" id="1.10.1040.10">
    <property type="entry name" value="N-(1-d-carboxylethyl)-l-norvaline Dehydrogenase, domain 2"/>
    <property type="match status" value="1"/>
</dbReference>
<evidence type="ECO:0000313" key="2">
    <source>
        <dbReference type="EMBL" id="OPX42336.1"/>
    </source>
</evidence>
<dbReference type="AlphaFoldDB" id="A0A1V4SFP2"/>
<protein>
    <submittedName>
        <fullName evidence="2">NAD binding domain of 6-phosphogluconate dehydrogenase</fullName>
    </submittedName>
</protein>
<dbReference type="Gene3D" id="3.40.50.720">
    <property type="entry name" value="NAD(P)-binding Rossmann-like Domain"/>
    <property type="match status" value="1"/>
</dbReference>
<sequence length="322" mass="35637">MEGNKLMKVMSVHADRETANSQIGFIGFGEVVYHTLAGLSKEGIRGMRVYSRSAKDPARSLLQQKRAGEVGAELAVSLEELVRSSRVIISSVKGDVSLEVAAEAARYLSPGQIFADLNNAIPSVKRRSAEIINACGAGFADVCLLELPIQVGSKALMYVSGDSAERFKNIMDCYNMNIQVIPGEAGIAASIKALVNIYQKGVQSVYLEFAACAHKAGIDIRLLEPLLVKPLVNLPREKDMAFWLIRGALLAKRKAGEMKEVLKMVEELGIHPIMLEATIQRLAWVARFEMNKYFEADMELDKYTEIIDKIFEISRDIELEVR</sequence>
<dbReference type="SUPFAM" id="SSF48179">
    <property type="entry name" value="6-phosphogluconate dehydrogenase C-terminal domain-like"/>
    <property type="match status" value="1"/>
</dbReference>
<dbReference type="InterPro" id="IPR006115">
    <property type="entry name" value="6PGDH_NADP-bd"/>
</dbReference>
<organism evidence="2 3">
    <name type="scientific">Ruminiclostridium hungatei</name>
    <name type="common">Clostridium hungatei</name>
    <dbReference type="NCBI Taxonomy" id="48256"/>
    <lineage>
        <taxon>Bacteria</taxon>
        <taxon>Bacillati</taxon>
        <taxon>Bacillota</taxon>
        <taxon>Clostridia</taxon>
        <taxon>Eubacteriales</taxon>
        <taxon>Oscillospiraceae</taxon>
        <taxon>Ruminiclostridium</taxon>
    </lineage>
</organism>
<dbReference type="GO" id="GO:0050661">
    <property type="term" value="F:NADP binding"/>
    <property type="evidence" value="ECO:0007669"/>
    <property type="project" value="InterPro"/>
</dbReference>
<dbReference type="OrthoDB" id="4333at2"/>
<name>A0A1V4SFP2_RUMHU</name>